<sequence>MWGIRWLLVTVVLAALTVACTGGQPSPKLAPGASAPPSPAPSTTDKRPASEQTRLEEFLDRADVVTDEPVDAKYDLYDVRYTSSTDAAAEFGACSNKGTLWCTTVIATTDDNWAHAATITIDERLADLVTFIAVGRGAVAIKATNQITTPRRFYPPFVLYPDGTVNLLHVAEDPQPLQPGHDVLVDQLYDFHYDVGRGMPKGTWAIDIAAAHTYQLPPGSVPSRHNRLPWDGEPKRRYADTRSDLGPGTAYAIAMNDSPQDLPLYLRELWSTDAKAVRRVPLPRDRMVLGGLAFAPDKTLLVAEGKDPLGFCGPRCRPGRIWRLPFGSSTLRPDAGAPRLAPWNSPLDRGLHAIGAGPIVGYVNDRTVVISTDGRSWTKVTPGR</sequence>
<name>A0A4V1Z2C7_9ACTN</name>
<evidence type="ECO:0000313" key="3">
    <source>
        <dbReference type="EMBL" id="RYU13946.1"/>
    </source>
</evidence>
<proteinExistence type="predicted"/>
<evidence type="ECO:0000256" key="1">
    <source>
        <dbReference type="SAM" id="MobiDB-lite"/>
    </source>
</evidence>
<reference evidence="3 4" key="1">
    <citation type="submission" date="2019-01" db="EMBL/GenBank/DDBJ databases">
        <title>Nocardioides guangzhouensis sp. nov., an actinobacterium isolated from soil.</title>
        <authorList>
            <person name="Fu Y."/>
            <person name="Cai Y."/>
            <person name="Lin Z."/>
            <person name="Chen P."/>
        </authorList>
    </citation>
    <scope>NUCLEOTIDE SEQUENCE [LARGE SCALE GENOMIC DNA]</scope>
    <source>
        <strain evidence="3 4">NBRC 105384</strain>
    </source>
</reference>
<dbReference type="RefSeq" id="WP_129986064.1">
    <property type="nucleotide sequence ID" value="NZ_SDPU01000013.1"/>
</dbReference>
<dbReference type="OrthoDB" id="3805100at2"/>
<evidence type="ECO:0000256" key="2">
    <source>
        <dbReference type="SAM" id="SignalP"/>
    </source>
</evidence>
<gene>
    <name evidence="3" type="ORF">ETU37_05345</name>
</gene>
<dbReference type="EMBL" id="SDPU01000013">
    <property type="protein sequence ID" value="RYU13946.1"/>
    <property type="molecule type" value="Genomic_DNA"/>
</dbReference>
<dbReference type="AlphaFoldDB" id="A0A4V1Z2C7"/>
<feature type="region of interest" description="Disordered" evidence="1">
    <location>
        <begin position="222"/>
        <end position="242"/>
    </location>
</feature>
<feature type="compositionally biased region" description="Basic and acidic residues" evidence="1">
    <location>
        <begin position="228"/>
        <end position="242"/>
    </location>
</feature>
<dbReference type="Proteomes" id="UP000291189">
    <property type="component" value="Unassembled WGS sequence"/>
</dbReference>
<dbReference type="PROSITE" id="PS51257">
    <property type="entry name" value="PROKAR_LIPOPROTEIN"/>
    <property type="match status" value="1"/>
</dbReference>
<feature type="region of interest" description="Disordered" evidence="1">
    <location>
        <begin position="25"/>
        <end position="50"/>
    </location>
</feature>
<feature type="signal peptide" evidence="2">
    <location>
        <begin position="1"/>
        <end position="21"/>
    </location>
</feature>
<evidence type="ECO:0000313" key="4">
    <source>
        <dbReference type="Proteomes" id="UP000291189"/>
    </source>
</evidence>
<keyword evidence="4" id="KW-1185">Reference proteome</keyword>
<keyword evidence="2" id="KW-0732">Signal</keyword>
<accession>A0A4V1Z2C7</accession>
<organism evidence="3 4">
    <name type="scientific">Nocardioides iriomotensis</name>
    <dbReference type="NCBI Taxonomy" id="715784"/>
    <lineage>
        <taxon>Bacteria</taxon>
        <taxon>Bacillati</taxon>
        <taxon>Actinomycetota</taxon>
        <taxon>Actinomycetes</taxon>
        <taxon>Propionibacteriales</taxon>
        <taxon>Nocardioidaceae</taxon>
        <taxon>Nocardioides</taxon>
    </lineage>
</organism>
<comment type="caution">
    <text evidence="3">The sequence shown here is derived from an EMBL/GenBank/DDBJ whole genome shotgun (WGS) entry which is preliminary data.</text>
</comment>
<protein>
    <submittedName>
        <fullName evidence="3">Uncharacterized protein</fullName>
    </submittedName>
</protein>
<feature type="chain" id="PRO_5039662696" evidence="2">
    <location>
        <begin position="22"/>
        <end position="384"/>
    </location>
</feature>